<comment type="caution">
    <text evidence="2">The sequence shown here is derived from an EMBL/GenBank/DDBJ whole genome shotgun (WGS) entry which is preliminary data.</text>
</comment>
<keyword evidence="3" id="KW-1185">Reference proteome</keyword>
<dbReference type="InterPro" id="IPR053781">
    <property type="entry name" value="F-box_AtFBL13-like"/>
</dbReference>
<dbReference type="Proteomes" id="UP000824890">
    <property type="component" value="Unassembled WGS sequence"/>
</dbReference>
<feature type="non-terminal residue" evidence="2">
    <location>
        <position position="1"/>
    </location>
</feature>
<dbReference type="SUPFAM" id="SSF52047">
    <property type="entry name" value="RNI-like"/>
    <property type="match status" value="1"/>
</dbReference>
<dbReference type="EMBL" id="JAGKQM010002897">
    <property type="protein sequence ID" value="KAH0843437.1"/>
    <property type="molecule type" value="Genomic_DNA"/>
</dbReference>
<dbReference type="Pfam" id="PF00646">
    <property type="entry name" value="F-box"/>
    <property type="match status" value="2"/>
</dbReference>
<dbReference type="SMART" id="SM00256">
    <property type="entry name" value="FBOX"/>
    <property type="match status" value="2"/>
</dbReference>
<protein>
    <recommendedName>
        <fullName evidence="1">F-box domain-containing protein</fullName>
    </recommendedName>
</protein>
<proteinExistence type="predicted"/>
<dbReference type="CDD" id="cd22160">
    <property type="entry name" value="F-box_AtFBL13-like"/>
    <property type="match status" value="2"/>
</dbReference>
<dbReference type="InterPro" id="IPR044997">
    <property type="entry name" value="F-box_plant"/>
</dbReference>
<gene>
    <name evidence="2" type="ORF">HID58_092022</name>
</gene>
<dbReference type="PANTHER" id="PTHR32153">
    <property type="entry name" value="OJ000223_09.16 PROTEIN"/>
    <property type="match status" value="1"/>
</dbReference>
<evidence type="ECO:0000259" key="1">
    <source>
        <dbReference type="SMART" id="SM00256"/>
    </source>
</evidence>
<dbReference type="InterPro" id="IPR032675">
    <property type="entry name" value="LRR_dom_sf"/>
</dbReference>
<feature type="domain" description="F-box" evidence="1">
    <location>
        <begin position="29"/>
        <end position="70"/>
    </location>
</feature>
<sequence>RSCALRIVSQTKMREDRKVKGAVDKISNLPDVILQHILCFVPTTKVAICTSLLSRRWRHVWCEVQSISLDVDSLTSDPVIETLTRYTAPKTNSFQLILKLTTLTRNNIPYYIERLIKFPMSHNVENLSLDFSRSYYYYYAYMLPDFFYSSSSVKQLTMTLGSYQTIVPECTVSWTSLQNELEVLDLSKSLRLRTFVKVCGPNQILHDSHLSCSLVDIASLTEANLEISSIPLNPEFNGVFLQGTVKMLKELKNAEKLKLGRNFIQILSLAEIGGVPFPMFKVKVLTLDTMICQCVIPGIERLLQNSHDLEKLIISGRSCSSILEGVHLAEYFKSQSLNTYQCWRSKMVSTGIRLHVTSFVDLVLKNTEKLDKMDVRLDERYVQFKTEDVVVPTLSPNRNVTIVLSSTTKNSSLQLLRLSKDFMERTQQWPPRCALVIILQTKMTDDRKIEGAEDLISNLPDVILQHILCFVPTTKVAIRTSLLSRRWRHVWCEVPSLPLDVGTLTTAASVNEALTRYTAPKTKSFHLTIKYVMKNIPYMDTWIKFAMSHSVENLSLDFLHHYYRYKLPDFLYNSSSVKQLNIKLSDESMAKILSGCPVLEYLKLYHCGELNVLDLSQSPRLRTLEVIRNMTTVRGPRQIVAPHIHCLRLYDPQLSCSLVDVASLTEARLEISCVSLNSDFNANFLQVVVLKMLENLKNAEKVKLGRNFIQILSLAEIRGVPFPVLKVKALTLDTKISHYVIPGIERLLQNSPDLEKLTVGGRAPFRMPVVFLDKYLKLQGFNVNKCWRSKDGGASWNEEHCVDAKLEHVASLVELLLINCTEKLYKIVLLLDERYLKFKTEDLTATLSHNNNVTIVLISL</sequence>
<evidence type="ECO:0000313" key="2">
    <source>
        <dbReference type="EMBL" id="KAH0843437.1"/>
    </source>
</evidence>
<accession>A0ABQ7WXT5</accession>
<evidence type="ECO:0000313" key="3">
    <source>
        <dbReference type="Proteomes" id="UP000824890"/>
    </source>
</evidence>
<feature type="domain" description="F-box" evidence="1">
    <location>
        <begin position="459"/>
        <end position="500"/>
    </location>
</feature>
<dbReference type="InterPro" id="IPR036047">
    <property type="entry name" value="F-box-like_dom_sf"/>
</dbReference>
<dbReference type="SUPFAM" id="SSF81383">
    <property type="entry name" value="F-box domain"/>
    <property type="match status" value="2"/>
</dbReference>
<dbReference type="InterPro" id="IPR001810">
    <property type="entry name" value="F-box_dom"/>
</dbReference>
<reference evidence="2 3" key="1">
    <citation type="submission" date="2021-05" db="EMBL/GenBank/DDBJ databases">
        <title>Genome Assembly of Synthetic Allotetraploid Brassica napus Reveals Homoeologous Exchanges between Subgenomes.</title>
        <authorList>
            <person name="Davis J.T."/>
        </authorList>
    </citation>
    <scope>NUCLEOTIDE SEQUENCE [LARGE SCALE GENOMIC DNA]</scope>
    <source>
        <strain evidence="3">cv. Da-Ae</strain>
        <tissue evidence="2">Seedling</tissue>
    </source>
</reference>
<organism evidence="2 3">
    <name type="scientific">Brassica napus</name>
    <name type="common">Rape</name>
    <dbReference type="NCBI Taxonomy" id="3708"/>
    <lineage>
        <taxon>Eukaryota</taxon>
        <taxon>Viridiplantae</taxon>
        <taxon>Streptophyta</taxon>
        <taxon>Embryophyta</taxon>
        <taxon>Tracheophyta</taxon>
        <taxon>Spermatophyta</taxon>
        <taxon>Magnoliopsida</taxon>
        <taxon>eudicotyledons</taxon>
        <taxon>Gunneridae</taxon>
        <taxon>Pentapetalae</taxon>
        <taxon>rosids</taxon>
        <taxon>malvids</taxon>
        <taxon>Brassicales</taxon>
        <taxon>Brassicaceae</taxon>
        <taxon>Brassiceae</taxon>
        <taxon>Brassica</taxon>
    </lineage>
</organism>
<dbReference type="Gene3D" id="3.80.10.10">
    <property type="entry name" value="Ribonuclease Inhibitor"/>
    <property type="match status" value="1"/>
</dbReference>
<dbReference type="Gene3D" id="1.20.1280.50">
    <property type="match status" value="1"/>
</dbReference>
<name>A0ABQ7WXT5_BRANA</name>